<evidence type="ECO:0000313" key="1">
    <source>
        <dbReference type="EMBL" id="SGZ11448.1"/>
    </source>
</evidence>
<keyword evidence="1" id="KW-0449">Lipoprotein</keyword>
<name>A0A1L0A8T2_9GAMM</name>
<proteinExistence type="predicted"/>
<organism evidence="1 2">
    <name type="scientific">Moritella viscosa</name>
    <dbReference type="NCBI Taxonomy" id="80854"/>
    <lineage>
        <taxon>Bacteria</taxon>
        <taxon>Pseudomonadati</taxon>
        <taxon>Pseudomonadota</taxon>
        <taxon>Gammaproteobacteria</taxon>
        <taxon>Alteromonadales</taxon>
        <taxon>Moritellaceae</taxon>
        <taxon>Moritella</taxon>
    </lineage>
</organism>
<protein>
    <submittedName>
        <fullName evidence="1">Putative lipoprotein</fullName>
    </submittedName>
</protein>
<gene>
    <name evidence="1" type="ORF">NVI5450_3695</name>
</gene>
<dbReference type="AlphaFoldDB" id="A0A1L0A8T2"/>
<dbReference type="Proteomes" id="UP000183794">
    <property type="component" value="Unassembled WGS sequence"/>
</dbReference>
<dbReference type="EMBL" id="FPLD01000102">
    <property type="protein sequence ID" value="SGZ11448.1"/>
    <property type="molecule type" value="Genomic_DNA"/>
</dbReference>
<accession>A0A1L0A8T2</accession>
<evidence type="ECO:0000313" key="2">
    <source>
        <dbReference type="Proteomes" id="UP000183794"/>
    </source>
</evidence>
<reference evidence="1 2" key="1">
    <citation type="submission" date="2016-11" db="EMBL/GenBank/DDBJ databases">
        <authorList>
            <person name="Jaros S."/>
            <person name="Januszkiewicz K."/>
            <person name="Wedrychowicz H."/>
        </authorList>
    </citation>
    <scope>NUCLEOTIDE SEQUENCE [LARGE SCALE GENOMIC DNA]</scope>
    <source>
        <strain evidence="1">NVI 5450</strain>
    </source>
</reference>
<sequence>MAGNGATLLLLNGSDDGKNPAAELDGQPLYQNEIQVEGDEWYIKQDYKHRDATFEEILHMVHDTGIGVDQNEEFIGSLPAYQSDIRSAQVGAMTDGIWGLGNDNKDWIVELTTENSLSQEYLAAAIDSYYGLWGAWKKKDLNSGGMWGIYLAKTRADIKTKDPLGAALIGDFFHPYLTYNARIDESFDGTFSLRYNELKPYTNHSRYLKDVSLTGNKNTNVVVNELDNNITGNSGSNTVIFSGDVGNYTITKLSGNSYLVEDHRDSGDGKVTLQKIESLKFNNAIEKL</sequence>